<dbReference type="InterPro" id="IPR052361">
    <property type="entry name" value="F-box_domain"/>
</dbReference>
<accession>A0AAF0ULA0</accession>
<dbReference type="PANTHER" id="PTHR31790:SF609">
    <property type="entry name" value="F-BOX PROTEIN CPR30-LIKE"/>
    <property type="match status" value="1"/>
</dbReference>
<evidence type="ECO:0000313" key="2">
    <source>
        <dbReference type="Proteomes" id="UP001234989"/>
    </source>
</evidence>
<evidence type="ECO:0000313" key="1">
    <source>
        <dbReference type="EMBL" id="WMV48237.1"/>
    </source>
</evidence>
<protein>
    <submittedName>
        <fullName evidence="1">Uncharacterized protein</fullName>
    </submittedName>
</protein>
<proteinExistence type="predicted"/>
<dbReference type="Proteomes" id="UP001234989">
    <property type="component" value="Chromosome 9"/>
</dbReference>
<dbReference type="EMBL" id="CP133620">
    <property type="protein sequence ID" value="WMV48237.1"/>
    <property type="molecule type" value="Genomic_DNA"/>
</dbReference>
<dbReference type="PANTHER" id="PTHR31790">
    <property type="entry name" value="OS02G0783600 PROTEIN"/>
    <property type="match status" value="1"/>
</dbReference>
<keyword evidence="2" id="KW-1185">Reference proteome</keyword>
<name>A0AAF0ULA0_SOLVR</name>
<reference evidence="1" key="1">
    <citation type="submission" date="2023-08" db="EMBL/GenBank/DDBJ databases">
        <title>A de novo genome assembly of Solanum verrucosum Schlechtendal, a Mexican diploid species geographically isolated from the other diploid A-genome species in potato relatives.</title>
        <authorList>
            <person name="Hosaka K."/>
        </authorList>
    </citation>
    <scope>NUCLEOTIDE SEQUENCE</scope>
    <source>
        <tissue evidence="1">Young leaves</tissue>
    </source>
</reference>
<sequence length="124" mass="13972">MFIWNPSIRKIKKFSNPRPTSTRPEYRHIDGFGYDEFQDDYKGLSNVSGKLVNGKLYWAATTAGLNAYEGGYIITFDLANEKWGKVEKPSCAEGGGGKLMLKSNYSISADLHESRRCFPILHVC</sequence>
<gene>
    <name evidence="1" type="ORF">MTR67_041622</name>
</gene>
<organism evidence="1 2">
    <name type="scientific">Solanum verrucosum</name>
    <dbReference type="NCBI Taxonomy" id="315347"/>
    <lineage>
        <taxon>Eukaryota</taxon>
        <taxon>Viridiplantae</taxon>
        <taxon>Streptophyta</taxon>
        <taxon>Embryophyta</taxon>
        <taxon>Tracheophyta</taxon>
        <taxon>Spermatophyta</taxon>
        <taxon>Magnoliopsida</taxon>
        <taxon>eudicotyledons</taxon>
        <taxon>Gunneridae</taxon>
        <taxon>Pentapetalae</taxon>
        <taxon>asterids</taxon>
        <taxon>lamiids</taxon>
        <taxon>Solanales</taxon>
        <taxon>Solanaceae</taxon>
        <taxon>Solanoideae</taxon>
        <taxon>Solaneae</taxon>
        <taxon>Solanum</taxon>
    </lineage>
</organism>
<dbReference type="AlphaFoldDB" id="A0AAF0ULA0"/>